<evidence type="ECO:0000256" key="1">
    <source>
        <dbReference type="ARBA" id="ARBA00004651"/>
    </source>
</evidence>
<evidence type="ECO:0000256" key="7">
    <source>
        <dbReference type="SAM" id="Phobius"/>
    </source>
</evidence>
<evidence type="ECO:0000256" key="2">
    <source>
        <dbReference type="ARBA" id="ARBA00011061"/>
    </source>
</evidence>
<dbReference type="Proteomes" id="UP000199126">
    <property type="component" value="Unassembled WGS sequence"/>
</dbReference>
<dbReference type="RefSeq" id="WP_089828088.1">
    <property type="nucleotide sequence ID" value="NZ_FODV01000041.1"/>
</dbReference>
<evidence type="ECO:0000256" key="6">
    <source>
        <dbReference type="ARBA" id="ARBA00023136"/>
    </source>
</evidence>
<reference evidence="9" key="1">
    <citation type="submission" date="2016-10" db="EMBL/GenBank/DDBJ databases">
        <authorList>
            <person name="Varghese N."/>
            <person name="Submissions S."/>
        </authorList>
    </citation>
    <scope>NUCLEOTIDE SEQUENCE [LARGE SCALE GENOMIC DNA]</scope>
    <source>
        <strain evidence="9">CGMCC 1.10121</strain>
    </source>
</reference>
<protein>
    <recommendedName>
        <fullName evidence="10">Lysylphosphatidylglycerol synthase TM region</fullName>
    </recommendedName>
</protein>
<feature type="transmembrane region" description="Helical" evidence="7">
    <location>
        <begin position="39"/>
        <end position="61"/>
    </location>
</feature>
<feature type="transmembrane region" description="Helical" evidence="7">
    <location>
        <begin position="6"/>
        <end position="27"/>
    </location>
</feature>
<feature type="transmembrane region" description="Helical" evidence="7">
    <location>
        <begin position="294"/>
        <end position="317"/>
    </location>
</feature>
<dbReference type="InterPro" id="IPR022791">
    <property type="entry name" value="L-PG_synthase/AglD"/>
</dbReference>
<feature type="transmembrane region" description="Helical" evidence="7">
    <location>
        <begin position="263"/>
        <end position="282"/>
    </location>
</feature>
<evidence type="ECO:0000313" key="8">
    <source>
        <dbReference type="EMBL" id="SEP30810.1"/>
    </source>
</evidence>
<gene>
    <name evidence="8" type="ORF">SAMN04487948_14111</name>
</gene>
<keyword evidence="5 7" id="KW-1133">Transmembrane helix</keyword>
<dbReference type="Pfam" id="PF03706">
    <property type="entry name" value="LPG_synthase_TM"/>
    <property type="match status" value="1"/>
</dbReference>
<organism evidence="8 9">
    <name type="scientific">Halogranum amylolyticum</name>
    <dbReference type="NCBI Taxonomy" id="660520"/>
    <lineage>
        <taxon>Archaea</taxon>
        <taxon>Methanobacteriati</taxon>
        <taxon>Methanobacteriota</taxon>
        <taxon>Stenosarchaea group</taxon>
        <taxon>Halobacteria</taxon>
        <taxon>Halobacteriales</taxon>
        <taxon>Haloferacaceae</taxon>
    </lineage>
</organism>
<evidence type="ECO:0000256" key="5">
    <source>
        <dbReference type="ARBA" id="ARBA00022989"/>
    </source>
</evidence>
<evidence type="ECO:0000256" key="3">
    <source>
        <dbReference type="ARBA" id="ARBA00022475"/>
    </source>
</evidence>
<comment type="similarity">
    <text evidence="2">Belongs to the UPF0104 family.</text>
</comment>
<dbReference type="EMBL" id="FODV01000041">
    <property type="protein sequence ID" value="SEP30810.1"/>
    <property type="molecule type" value="Genomic_DNA"/>
</dbReference>
<feature type="transmembrane region" description="Helical" evidence="7">
    <location>
        <begin position="236"/>
        <end position="257"/>
    </location>
</feature>
<evidence type="ECO:0000313" key="9">
    <source>
        <dbReference type="Proteomes" id="UP000199126"/>
    </source>
</evidence>
<name>A0A1H8WT03_9EURY</name>
<keyword evidence="3" id="KW-1003">Cell membrane</keyword>
<dbReference type="PANTHER" id="PTHR39087:SF2">
    <property type="entry name" value="UPF0104 MEMBRANE PROTEIN MJ1595"/>
    <property type="match status" value="1"/>
</dbReference>
<dbReference type="GO" id="GO:0005886">
    <property type="term" value="C:plasma membrane"/>
    <property type="evidence" value="ECO:0007669"/>
    <property type="project" value="UniProtKB-SubCell"/>
</dbReference>
<dbReference type="AlphaFoldDB" id="A0A1H8WT03"/>
<comment type="subcellular location">
    <subcellularLocation>
        <location evidence="1">Cell membrane</location>
        <topology evidence="1">Multi-pass membrane protein</topology>
    </subcellularLocation>
</comment>
<keyword evidence="6 7" id="KW-0472">Membrane</keyword>
<feature type="transmembrane region" description="Helical" evidence="7">
    <location>
        <begin position="323"/>
        <end position="341"/>
    </location>
</feature>
<dbReference type="PANTHER" id="PTHR39087">
    <property type="entry name" value="UPF0104 MEMBRANE PROTEIN MJ1595"/>
    <property type="match status" value="1"/>
</dbReference>
<evidence type="ECO:0000256" key="4">
    <source>
        <dbReference type="ARBA" id="ARBA00022692"/>
    </source>
</evidence>
<keyword evidence="9" id="KW-1185">Reference proteome</keyword>
<feature type="transmembrane region" description="Helical" evidence="7">
    <location>
        <begin position="159"/>
        <end position="179"/>
    </location>
</feature>
<proteinExistence type="inferred from homology"/>
<dbReference type="OrthoDB" id="15513at2157"/>
<keyword evidence="4 7" id="KW-0812">Transmembrane</keyword>
<dbReference type="NCBIfam" id="TIGR00374">
    <property type="entry name" value="flippase-like domain"/>
    <property type="match status" value="1"/>
</dbReference>
<evidence type="ECO:0008006" key="10">
    <source>
        <dbReference type="Google" id="ProtNLM"/>
    </source>
</evidence>
<sequence>MAGERLRTTVLGFAVTVLVFAALFYFAGTDRLVSQLEMADTRLVVVVVGVTLLWLMAWSLALRTVLDVLGVDISPVKSFLVFSGAMFSNNITPFGQAGGEPVTALLISRTADAEYETGLAAIASVDTLNFVPSITIALFGAGYFVTETTLVRNNSRIEMAVVAIVALAVAVPGVFYLGWQKRYELEHRVINRVTPFIQWLTGLLPRLSVPTAESIEARVSRFFEAIERVATNQRGLALALGLSALGWFFQMIGLWLAFQAIGVPVKLSLAMFVVPIGAIAGVTPLPGGAGGIEWVLATLLAAATGPAIGFATATAAVIIYRGAVYWVPTLIGGAVMGVLSVRGRA</sequence>
<accession>A0A1H8WT03</accession>